<evidence type="ECO:0000256" key="5">
    <source>
        <dbReference type="ARBA" id="ARBA00022729"/>
    </source>
</evidence>
<dbReference type="InterPro" id="IPR001314">
    <property type="entry name" value="Peptidase_S1A"/>
</dbReference>
<dbReference type="PhylomeDB" id="B4KK94"/>
<keyword evidence="15" id="KW-1185">Reference proteome</keyword>
<dbReference type="OMA" id="SFVREWI"/>
<proteinExistence type="inferred from homology"/>
<dbReference type="CDD" id="cd00190">
    <property type="entry name" value="Tryp_SPc"/>
    <property type="match status" value="1"/>
</dbReference>
<evidence type="ECO:0000256" key="12">
    <source>
        <dbReference type="SAM" id="SignalP"/>
    </source>
</evidence>
<dbReference type="InterPro" id="IPR033116">
    <property type="entry name" value="TRYPSIN_SER"/>
</dbReference>
<name>B4KK94_DROMO</name>
<dbReference type="eggNOG" id="KOG3627">
    <property type="taxonomic scope" value="Eukaryota"/>
</dbReference>
<dbReference type="GO" id="GO:0005615">
    <property type="term" value="C:extracellular space"/>
    <property type="evidence" value="ECO:0007669"/>
    <property type="project" value="TreeGrafter"/>
</dbReference>
<evidence type="ECO:0000256" key="7">
    <source>
        <dbReference type="ARBA" id="ARBA00022825"/>
    </source>
</evidence>
<keyword evidence="6 11" id="KW-0378">Hydrolase</keyword>
<comment type="catalytic activity">
    <reaction evidence="10">
        <text>Preferential cleavage: Arg-|-Xaa, Lys-|-Xaa.</text>
        <dbReference type="EC" id="3.4.21.4"/>
    </reaction>
</comment>
<dbReference type="InterPro" id="IPR043504">
    <property type="entry name" value="Peptidase_S1_PA_chymotrypsin"/>
</dbReference>
<keyword evidence="8" id="KW-0865">Zymogen</keyword>
<dbReference type="PANTHER" id="PTHR24264">
    <property type="entry name" value="TRYPSIN-RELATED"/>
    <property type="match status" value="1"/>
</dbReference>
<evidence type="ECO:0000256" key="4">
    <source>
        <dbReference type="ARBA" id="ARBA00022670"/>
    </source>
</evidence>
<dbReference type="PROSITE" id="PS50240">
    <property type="entry name" value="TRYPSIN_DOM"/>
    <property type="match status" value="1"/>
</dbReference>
<evidence type="ECO:0000256" key="8">
    <source>
        <dbReference type="ARBA" id="ARBA00023145"/>
    </source>
</evidence>
<evidence type="ECO:0000256" key="11">
    <source>
        <dbReference type="RuleBase" id="RU363034"/>
    </source>
</evidence>
<dbReference type="PROSITE" id="PS00135">
    <property type="entry name" value="TRYPSIN_SER"/>
    <property type="match status" value="1"/>
</dbReference>
<protein>
    <recommendedName>
        <fullName evidence="13">Peptidase S1 domain-containing protein</fullName>
    </recommendedName>
</protein>
<dbReference type="Proteomes" id="UP000009192">
    <property type="component" value="Unassembled WGS sequence"/>
</dbReference>
<accession>B4KK94</accession>
<dbReference type="EMBL" id="CH933807">
    <property type="protein sequence ID" value="EDW12625.1"/>
    <property type="molecule type" value="Genomic_DNA"/>
</dbReference>
<dbReference type="FunFam" id="2.40.10.10:FF:000077">
    <property type="entry name" value="Predicted protein"/>
    <property type="match status" value="1"/>
</dbReference>
<dbReference type="InterPro" id="IPR009003">
    <property type="entry name" value="Peptidase_S1_PA"/>
</dbReference>
<dbReference type="PANTHER" id="PTHR24264:SF65">
    <property type="entry name" value="SRCR DOMAIN-CONTAINING PROTEIN"/>
    <property type="match status" value="1"/>
</dbReference>
<dbReference type="SUPFAM" id="SSF50494">
    <property type="entry name" value="Trypsin-like serine proteases"/>
    <property type="match status" value="1"/>
</dbReference>
<feature type="domain" description="Peptidase S1" evidence="13">
    <location>
        <begin position="49"/>
        <end position="279"/>
    </location>
</feature>
<dbReference type="InterPro" id="IPR050127">
    <property type="entry name" value="Serine_Proteases_S1"/>
</dbReference>
<keyword evidence="7 11" id="KW-0720">Serine protease</keyword>
<dbReference type="MEROPS" id="S01.B79"/>
<evidence type="ECO:0000313" key="15">
    <source>
        <dbReference type="Proteomes" id="UP000009192"/>
    </source>
</evidence>
<keyword evidence="4 11" id="KW-0645">Protease</keyword>
<evidence type="ECO:0000256" key="10">
    <source>
        <dbReference type="ARBA" id="ARBA00036320"/>
    </source>
</evidence>
<keyword evidence="9" id="KW-1015">Disulfide bond</keyword>
<comment type="subcellular location">
    <subcellularLocation>
        <location evidence="1">Secreted</location>
        <location evidence="1">Extracellular space</location>
    </subcellularLocation>
</comment>
<evidence type="ECO:0000256" key="9">
    <source>
        <dbReference type="ARBA" id="ARBA00023157"/>
    </source>
</evidence>
<evidence type="ECO:0000259" key="13">
    <source>
        <dbReference type="PROSITE" id="PS50240"/>
    </source>
</evidence>
<dbReference type="GO" id="GO:0006508">
    <property type="term" value="P:proteolysis"/>
    <property type="evidence" value="ECO:0007669"/>
    <property type="project" value="UniProtKB-KW"/>
</dbReference>
<dbReference type="GO" id="GO:0004252">
    <property type="term" value="F:serine-type endopeptidase activity"/>
    <property type="evidence" value="ECO:0007669"/>
    <property type="project" value="UniProtKB-EC"/>
</dbReference>
<dbReference type="InterPro" id="IPR018114">
    <property type="entry name" value="TRYPSIN_HIS"/>
</dbReference>
<evidence type="ECO:0000313" key="14">
    <source>
        <dbReference type="EMBL" id="EDW12625.1"/>
    </source>
</evidence>
<gene>
    <name evidence="14" type="primary">Dmoj\GI17776</name>
    <name evidence="14" type="ORF">Dmoj_GI17776</name>
</gene>
<keyword evidence="5 12" id="KW-0732">Signal</keyword>
<dbReference type="Gene3D" id="2.40.10.10">
    <property type="entry name" value="Trypsin-like serine proteases"/>
    <property type="match status" value="1"/>
</dbReference>
<organism evidence="14 15">
    <name type="scientific">Drosophila mojavensis</name>
    <name type="common">Fruit fly</name>
    <dbReference type="NCBI Taxonomy" id="7230"/>
    <lineage>
        <taxon>Eukaryota</taxon>
        <taxon>Metazoa</taxon>
        <taxon>Ecdysozoa</taxon>
        <taxon>Arthropoda</taxon>
        <taxon>Hexapoda</taxon>
        <taxon>Insecta</taxon>
        <taxon>Pterygota</taxon>
        <taxon>Neoptera</taxon>
        <taxon>Endopterygota</taxon>
        <taxon>Diptera</taxon>
        <taxon>Brachycera</taxon>
        <taxon>Muscomorpha</taxon>
        <taxon>Ephydroidea</taxon>
        <taxon>Drosophilidae</taxon>
        <taxon>Drosophila</taxon>
    </lineage>
</organism>
<reference evidence="14 15" key="1">
    <citation type="journal article" date="2007" name="Nature">
        <title>Evolution of genes and genomes on the Drosophila phylogeny.</title>
        <authorList>
            <consortium name="Drosophila 12 Genomes Consortium"/>
            <person name="Clark A.G."/>
            <person name="Eisen M.B."/>
            <person name="Smith D.R."/>
            <person name="Bergman C.M."/>
            <person name="Oliver B."/>
            <person name="Markow T.A."/>
            <person name="Kaufman T.C."/>
            <person name="Kellis M."/>
            <person name="Gelbart W."/>
            <person name="Iyer V.N."/>
            <person name="Pollard D.A."/>
            <person name="Sackton T.B."/>
            <person name="Larracuente A.M."/>
            <person name="Singh N.D."/>
            <person name="Abad J.P."/>
            <person name="Abt D.N."/>
            <person name="Adryan B."/>
            <person name="Aguade M."/>
            <person name="Akashi H."/>
            <person name="Anderson W.W."/>
            <person name="Aquadro C.F."/>
            <person name="Ardell D.H."/>
            <person name="Arguello R."/>
            <person name="Artieri C.G."/>
            <person name="Barbash D.A."/>
            <person name="Barker D."/>
            <person name="Barsanti P."/>
            <person name="Batterham P."/>
            <person name="Batzoglou S."/>
            <person name="Begun D."/>
            <person name="Bhutkar A."/>
            <person name="Blanco E."/>
            <person name="Bosak S.A."/>
            <person name="Bradley R.K."/>
            <person name="Brand A.D."/>
            <person name="Brent M.R."/>
            <person name="Brooks A.N."/>
            <person name="Brown R.H."/>
            <person name="Butlin R.K."/>
            <person name="Caggese C."/>
            <person name="Calvi B.R."/>
            <person name="Bernardo de Carvalho A."/>
            <person name="Caspi A."/>
            <person name="Castrezana S."/>
            <person name="Celniker S.E."/>
            <person name="Chang J.L."/>
            <person name="Chapple C."/>
            <person name="Chatterji S."/>
            <person name="Chinwalla A."/>
            <person name="Civetta A."/>
            <person name="Clifton S.W."/>
            <person name="Comeron J.M."/>
            <person name="Costello J.C."/>
            <person name="Coyne J.A."/>
            <person name="Daub J."/>
            <person name="David R.G."/>
            <person name="Delcher A.L."/>
            <person name="Delehaunty K."/>
            <person name="Do C.B."/>
            <person name="Ebling H."/>
            <person name="Edwards K."/>
            <person name="Eickbush T."/>
            <person name="Evans J.D."/>
            <person name="Filipski A."/>
            <person name="Findeiss S."/>
            <person name="Freyhult E."/>
            <person name="Fulton L."/>
            <person name="Fulton R."/>
            <person name="Garcia A.C."/>
            <person name="Gardiner A."/>
            <person name="Garfield D.A."/>
            <person name="Garvin B.E."/>
            <person name="Gibson G."/>
            <person name="Gilbert D."/>
            <person name="Gnerre S."/>
            <person name="Godfrey J."/>
            <person name="Good R."/>
            <person name="Gotea V."/>
            <person name="Gravely B."/>
            <person name="Greenberg A.J."/>
            <person name="Griffiths-Jones S."/>
            <person name="Gross S."/>
            <person name="Guigo R."/>
            <person name="Gustafson E.A."/>
            <person name="Haerty W."/>
            <person name="Hahn M.W."/>
            <person name="Halligan D.L."/>
            <person name="Halpern A.L."/>
            <person name="Halter G.M."/>
            <person name="Han M.V."/>
            <person name="Heger A."/>
            <person name="Hillier L."/>
            <person name="Hinrichs A.S."/>
            <person name="Holmes I."/>
            <person name="Hoskins R.A."/>
            <person name="Hubisz M.J."/>
            <person name="Hultmark D."/>
            <person name="Huntley M.A."/>
            <person name="Jaffe D.B."/>
            <person name="Jagadeeshan S."/>
            <person name="Jeck W.R."/>
            <person name="Johnson J."/>
            <person name="Jones C.D."/>
            <person name="Jordan W.C."/>
            <person name="Karpen G.H."/>
            <person name="Kataoka E."/>
            <person name="Keightley P.D."/>
            <person name="Kheradpour P."/>
            <person name="Kirkness E.F."/>
            <person name="Koerich L.B."/>
            <person name="Kristiansen K."/>
            <person name="Kudrna D."/>
            <person name="Kulathinal R.J."/>
            <person name="Kumar S."/>
            <person name="Kwok R."/>
            <person name="Lander E."/>
            <person name="Langley C.H."/>
            <person name="Lapoint R."/>
            <person name="Lazzaro B.P."/>
            <person name="Lee S.J."/>
            <person name="Levesque L."/>
            <person name="Li R."/>
            <person name="Lin C.F."/>
            <person name="Lin M.F."/>
            <person name="Lindblad-Toh K."/>
            <person name="Llopart A."/>
            <person name="Long M."/>
            <person name="Low L."/>
            <person name="Lozovsky E."/>
            <person name="Lu J."/>
            <person name="Luo M."/>
            <person name="Machado C.A."/>
            <person name="Makalowski W."/>
            <person name="Marzo M."/>
            <person name="Matsuda M."/>
            <person name="Matzkin L."/>
            <person name="McAllister B."/>
            <person name="McBride C.S."/>
            <person name="McKernan B."/>
            <person name="McKernan K."/>
            <person name="Mendez-Lago M."/>
            <person name="Minx P."/>
            <person name="Mollenhauer M.U."/>
            <person name="Montooth K."/>
            <person name="Mount S.M."/>
            <person name="Mu X."/>
            <person name="Myers E."/>
            <person name="Negre B."/>
            <person name="Newfeld S."/>
            <person name="Nielsen R."/>
            <person name="Noor M.A."/>
            <person name="O'Grady P."/>
            <person name="Pachter L."/>
            <person name="Papaceit M."/>
            <person name="Parisi M.J."/>
            <person name="Parisi M."/>
            <person name="Parts L."/>
            <person name="Pedersen J.S."/>
            <person name="Pesole G."/>
            <person name="Phillippy A.M."/>
            <person name="Ponting C.P."/>
            <person name="Pop M."/>
            <person name="Porcelli D."/>
            <person name="Powell J.R."/>
            <person name="Prohaska S."/>
            <person name="Pruitt K."/>
            <person name="Puig M."/>
            <person name="Quesneville H."/>
            <person name="Ram K.R."/>
            <person name="Rand D."/>
            <person name="Rasmussen M.D."/>
            <person name="Reed L.K."/>
            <person name="Reenan R."/>
            <person name="Reily A."/>
            <person name="Remington K.A."/>
            <person name="Rieger T.T."/>
            <person name="Ritchie M.G."/>
            <person name="Robin C."/>
            <person name="Rogers Y.H."/>
            <person name="Rohde C."/>
            <person name="Rozas J."/>
            <person name="Rubenfield M.J."/>
            <person name="Ruiz A."/>
            <person name="Russo S."/>
            <person name="Salzberg S.L."/>
            <person name="Sanchez-Gracia A."/>
            <person name="Saranga D.J."/>
            <person name="Sato H."/>
            <person name="Schaeffer S.W."/>
            <person name="Schatz M.C."/>
            <person name="Schlenke T."/>
            <person name="Schwartz R."/>
            <person name="Segarra C."/>
            <person name="Singh R.S."/>
            <person name="Sirot L."/>
            <person name="Sirota M."/>
            <person name="Sisneros N.B."/>
            <person name="Smith C.D."/>
            <person name="Smith T.F."/>
            <person name="Spieth J."/>
            <person name="Stage D.E."/>
            <person name="Stark A."/>
            <person name="Stephan W."/>
            <person name="Strausberg R.L."/>
            <person name="Strempel S."/>
            <person name="Sturgill D."/>
            <person name="Sutton G."/>
            <person name="Sutton G.G."/>
            <person name="Tao W."/>
            <person name="Teichmann S."/>
            <person name="Tobari Y.N."/>
            <person name="Tomimura Y."/>
            <person name="Tsolas J.M."/>
            <person name="Valente V.L."/>
            <person name="Venter E."/>
            <person name="Venter J.C."/>
            <person name="Vicario S."/>
            <person name="Vieira F.G."/>
            <person name="Vilella A.J."/>
            <person name="Villasante A."/>
            <person name="Walenz B."/>
            <person name="Wang J."/>
            <person name="Wasserman M."/>
            <person name="Watts T."/>
            <person name="Wilson D."/>
            <person name="Wilson R.K."/>
            <person name="Wing R.A."/>
            <person name="Wolfner M.F."/>
            <person name="Wong A."/>
            <person name="Wong G.K."/>
            <person name="Wu C.I."/>
            <person name="Wu G."/>
            <person name="Yamamoto D."/>
            <person name="Yang H.P."/>
            <person name="Yang S.P."/>
            <person name="Yorke J.A."/>
            <person name="Yoshida K."/>
            <person name="Zdobnov E."/>
            <person name="Zhang P."/>
            <person name="Zhang Y."/>
            <person name="Zimin A.V."/>
            <person name="Baldwin J."/>
            <person name="Abdouelleil A."/>
            <person name="Abdulkadir J."/>
            <person name="Abebe A."/>
            <person name="Abera B."/>
            <person name="Abreu J."/>
            <person name="Acer S.C."/>
            <person name="Aftuck L."/>
            <person name="Alexander A."/>
            <person name="An P."/>
            <person name="Anderson E."/>
            <person name="Anderson S."/>
            <person name="Arachi H."/>
            <person name="Azer M."/>
            <person name="Bachantsang P."/>
            <person name="Barry A."/>
            <person name="Bayul T."/>
            <person name="Berlin A."/>
            <person name="Bessette D."/>
            <person name="Bloom T."/>
            <person name="Blye J."/>
            <person name="Boguslavskiy L."/>
            <person name="Bonnet C."/>
            <person name="Boukhgalter B."/>
            <person name="Bourzgui I."/>
            <person name="Brown A."/>
            <person name="Cahill P."/>
            <person name="Channer S."/>
            <person name="Cheshatsang Y."/>
            <person name="Chuda L."/>
            <person name="Citroen M."/>
            <person name="Collymore A."/>
            <person name="Cooke P."/>
            <person name="Costello M."/>
            <person name="D'Aco K."/>
            <person name="Daza R."/>
            <person name="De Haan G."/>
            <person name="DeGray S."/>
            <person name="DeMaso C."/>
            <person name="Dhargay N."/>
            <person name="Dooley K."/>
            <person name="Dooley E."/>
            <person name="Doricent M."/>
            <person name="Dorje P."/>
            <person name="Dorjee K."/>
            <person name="Dupes A."/>
            <person name="Elong R."/>
            <person name="Falk J."/>
            <person name="Farina A."/>
            <person name="Faro S."/>
            <person name="Ferguson D."/>
            <person name="Fisher S."/>
            <person name="Foley C.D."/>
            <person name="Franke A."/>
            <person name="Friedrich D."/>
            <person name="Gadbois L."/>
            <person name="Gearin G."/>
            <person name="Gearin C.R."/>
            <person name="Giannoukos G."/>
            <person name="Goode T."/>
            <person name="Graham J."/>
            <person name="Grandbois E."/>
            <person name="Grewal S."/>
            <person name="Gyaltsen K."/>
            <person name="Hafez N."/>
            <person name="Hagos B."/>
            <person name="Hall J."/>
            <person name="Henson C."/>
            <person name="Hollinger A."/>
            <person name="Honan T."/>
            <person name="Huard M.D."/>
            <person name="Hughes L."/>
            <person name="Hurhula B."/>
            <person name="Husby M.E."/>
            <person name="Kamat A."/>
            <person name="Kanga B."/>
            <person name="Kashin S."/>
            <person name="Khazanovich D."/>
            <person name="Kisner P."/>
            <person name="Lance K."/>
            <person name="Lara M."/>
            <person name="Lee W."/>
            <person name="Lennon N."/>
            <person name="Letendre F."/>
            <person name="LeVine R."/>
            <person name="Lipovsky A."/>
            <person name="Liu X."/>
            <person name="Liu J."/>
            <person name="Liu S."/>
            <person name="Lokyitsang T."/>
            <person name="Lokyitsang Y."/>
            <person name="Lubonja R."/>
            <person name="Lui A."/>
            <person name="MacDonald P."/>
            <person name="Magnisalis V."/>
            <person name="Maru K."/>
            <person name="Matthews C."/>
            <person name="McCusker W."/>
            <person name="McDonough S."/>
            <person name="Mehta T."/>
            <person name="Meldrim J."/>
            <person name="Meneus L."/>
            <person name="Mihai O."/>
            <person name="Mihalev A."/>
            <person name="Mihova T."/>
            <person name="Mittelman R."/>
            <person name="Mlenga V."/>
            <person name="Montmayeur A."/>
            <person name="Mulrain L."/>
            <person name="Navidi A."/>
            <person name="Naylor J."/>
            <person name="Negash T."/>
            <person name="Nguyen T."/>
            <person name="Nguyen N."/>
            <person name="Nicol R."/>
            <person name="Norbu C."/>
            <person name="Norbu N."/>
            <person name="Novod N."/>
            <person name="O'Neill B."/>
            <person name="Osman S."/>
            <person name="Markiewicz E."/>
            <person name="Oyono O.L."/>
            <person name="Patti C."/>
            <person name="Phunkhang P."/>
            <person name="Pierre F."/>
            <person name="Priest M."/>
            <person name="Raghuraman S."/>
            <person name="Rege F."/>
            <person name="Reyes R."/>
            <person name="Rise C."/>
            <person name="Rogov P."/>
            <person name="Ross K."/>
            <person name="Ryan E."/>
            <person name="Settipalli S."/>
            <person name="Shea T."/>
            <person name="Sherpa N."/>
            <person name="Shi L."/>
            <person name="Shih D."/>
            <person name="Sparrow T."/>
            <person name="Spaulding J."/>
            <person name="Stalker J."/>
            <person name="Stange-Thomann N."/>
            <person name="Stavropoulos S."/>
            <person name="Stone C."/>
            <person name="Strader C."/>
            <person name="Tesfaye S."/>
            <person name="Thomson T."/>
            <person name="Thoulutsang Y."/>
            <person name="Thoulutsang D."/>
            <person name="Topham K."/>
            <person name="Topping I."/>
            <person name="Tsamla T."/>
            <person name="Vassiliev H."/>
            <person name="Vo A."/>
            <person name="Wangchuk T."/>
            <person name="Wangdi T."/>
            <person name="Weiand M."/>
            <person name="Wilkinson J."/>
            <person name="Wilson A."/>
            <person name="Yadav S."/>
            <person name="Young G."/>
            <person name="Yu Q."/>
            <person name="Zembek L."/>
            <person name="Zhong D."/>
            <person name="Zimmer A."/>
            <person name="Zwirko Z."/>
            <person name="Jaffe D.B."/>
            <person name="Alvarez P."/>
            <person name="Brockman W."/>
            <person name="Butler J."/>
            <person name="Chin C."/>
            <person name="Gnerre S."/>
            <person name="Grabherr M."/>
            <person name="Kleber M."/>
            <person name="Mauceli E."/>
            <person name="MacCallum I."/>
        </authorList>
    </citation>
    <scope>NUCLEOTIDE SEQUENCE [LARGE SCALE GENOMIC DNA]</scope>
    <source>
        <strain evidence="15">Tucson 15081-1352.22</strain>
    </source>
</reference>
<dbReference type="SMART" id="SM00020">
    <property type="entry name" value="Tryp_SPc"/>
    <property type="match status" value="1"/>
</dbReference>
<keyword evidence="3" id="KW-0964">Secreted</keyword>
<evidence type="ECO:0000256" key="2">
    <source>
        <dbReference type="ARBA" id="ARBA00007664"/>
    </source>
</evidence>
<sequence>MLVKLLTFLLLQAAVAVLADVRSIPQPDQRQPSLINELVRQPPRLDGRIVGGQPINITDAPYQISLQLSFLIFFKHHCGGSLISKEWILTAAHCTLGKKTNQLRVRLGTSETKRNGQLLRIRKIINHEKFNVSNADYDFSLLQLQEPIEFDDTKQAVKLPKQGQEFKDGEMCNVSGWGSTWNSNESNEWLRQVQVPLFNQEECSKIYSRYGGVTDSMICAGYSEGGKDSCKGDSGGPLVNGNGVLAGVVSWGIPCAKPNYPTVYGRVSFVREWIREHSGV</sequence>
<dbReference type="AlphaFoldDB" id="B4KK94"/>
<feature type="chain" id="PRO_5002814073" description="Peptidase S1 domain-containing protein" evidence="12">
    <location>
        <begin position="20"/>
        <end position="280"/>
    </location>
</feature>
<dbReference type="HOGENOM" id="CLU_006842_7_0_1"/>
<evidence type="ECO:0000256" key="1">
    <source>
        <dbReference type="ARBA" id="ARBA00004239"/>
    </source>
</evidence>
<comment type="similarity">
    <text evidence="2">Belongs to the peptidase S1 family.</text>
</comment>
<evidence type="ECO:0000256" key="3">
    <source>
        <dbReference type="ARBA" id="ARBA00022525"/>
    </source>
</evidence>
<dbReference type="Pfam" id="PF00089">
    <property type="entry name" value="Trypsin"/>
    <property type="match status" value="1"/>
</dbReference>
<dbReference type="OrthoDB" id="10059102at2759"/>
<dbReference type="KEGG" id="dmo:Dmoj_GI17776"/>
<evidence type="ECO:0000256" key="6">
    <source>
        <dbReference type="ARBA" id="ARBA00022801"/>
    </source>
</evidence>
<dbReference type="PROSITE" id="PS00134">
    <property type="entry name" value="TRYPSIN_HIS"/>
    <property type="match status" value="1"/>
</dbReference>
<dbReference type="InterPro" id="IPR001254">
    <property type="entry name" value="Trypsin_dom"/>
</dbReference>
<feature type="signal peptide" evidence="12">
    <location>
        <begin position="1"/>
        <end position="19"/>
    </location>
</feature>
<dbReference type="InParanoid" id="B4KK94"/>
<dbReference type="PRINTS" id="PR00722">
    <property type="entry name" value="CHYMOTRYPSIN"/>
</dbReference>
<dbReference type="SMR" id="B4KK94"/>